<dbReference type="Proteomes" id="UP001060164">
    <property type="component" value="Chromosome"/>
</dbReference>
<feature type="domain" description="VanZ-like" evidence="2">
    <location>
        <begin position="17"/>
        <end position="145"/>
    </location>
</feature>
<dbReference type="InterPro" id="IPR006976">
    <property type="entry name" value="VanZ-like"/>
</dbReference>
<gene>
    <name evidence="3" type="ORF">NQ502_15250</name>
</gene>
<keyword evidence="1" id="KW-1133">Transmembrane helix</keyword>
<accession>A0ABY5VEM6</accession>
<proteinExistence type="predicted"/>
<dbReference type="EMBL" id="CP102290">
    <property type="protein sequence ID" value="UWP58717.1"/>
    <property type="molecule type" value="Genomic_DNA"/>
</dbReference>
<feature type="transmembrane region" description="Helical" evidence="1">
    <location>
        <begin position="129"/>
        <end position="148"/>
    </location>
</feature>
<dbReference type="InterPro" id="IPR053150">
    <property type="entry name" value="Teicoplanin_resist-assoc"/>
</dbReference>
<feature type="transmembrane region" description="Helical" evidence="1">
    <location>
        <begin position="12"/>
        <end position="29"/>
    </location>
</feature>
<reference evidence="3" key="1">
    <citation type="journal article" date="2022" name="Cell">
        <title>Design, construction, and in vivo augmentation of a complex gut microbiome.</title>
        <authorList>
            <person name="Cheng A.G."/>
            <person name="Ho P.Y."/>
            <person name="Aranda-Diaz A."/>
            <person name="Jain S."/>
            <person name="Yu F.B."/>
            <person name="Meng X."/>
            <person name="Wang M."/>
            <person name="Iakiviak M."/>
            <person name="Nagashima K."/>
            <person name="Zhao A."/>
            <person name="Murugkar P."/>
            <person name="Patil A."/>
            <person name="Atabakhsh K."/>
            <person name="Weakley A."/>
            <person name="Yan J."/>
            <person name="Brumbaugh A.R."/>
            <person name="Higginbottom S."/>
            <person name="Dimas A."/>
            <person name="Shiver A.L."/>
            <person name="Deutschbauer A."/>
            <person name="Neff N."/>
            <person name="Sonnenburg J.L."/>
            <person name="Huang K.C."/>
            <person name="Fischbach M.A."/>
        </authorList>
    </citation>
    <scope>NUCLEOTIDE SEQUENCE</scope>
    <source>
        <strain evidence="3">DSM 19829</strain>
    </source>
</reference>
<dbReference type="Pfam" id="PF04892">
    <property type="entry name" value="VanZ"/>
    <property type="match status" value="1"/>
</dbReference>
<keyword evidence="1" id="KW-0472">Membrane</keyword>
<dbReference type="PANTHER" id="PTHR36834:SF1">
    <property type="entry name" value="INTEGRAL MEMBRANE PROTEIN"/>
    <property type="match status" value="1"/>
</dbReference>
<evidence type="ECO:0000313" key="4">
    <source>
        <dbReference type="Proteomes" id="UP001060164"/>
    </source>
</evidence>
<keyword evidence="1" id="KW-0812">Transmembrane</keyword>
<dbReference type="PANTHER" id="PTHR36834">
    <property type="entry name" value="MEMBRANE PROTEIN-RELATED"/>
    <property type="match status" value="1"/>
</dbReference>
<sequence>MKTKTKRRIRTAGWILFILYLILLLYFLFFSEWYGRKNWIEEDYRYNLILFKEIKRFWVYREQLGMQAVLLNLVGNVVGFLPFGFILPILSKKRPNLLLTGVMGCLLSLSVETLQLIGKVGSFDVDDLLLNTAGAVLGYLLFSICNVIRRWKYGKTL</sequence>
<protein>
    <submittedName>
        <fullName evidence="3">VanZ family protein</fullName>
    </submittedName>
</protein>
<feature type="transmembrane region" description="Helical" evidence="1">
    <location>
        <begin position="68"/>
        <end position="90"/>
    </location>
</feature>
<evidence type="ECO:0000313" key="3">
    <source>
        <dbReference type="EMBL" id="UWP58717.1"/>
    </source>
</evidence>
<dbReference type="RefSeq" id="WP_028529063.1">
    <property type="nucleotide sequence ID" value="NZ_CABLBR010000018.1"/>
</dbReference>
<feature type="transmembrane region" description="Helical" evidence="1">
    <location>
        <begin position="97"/>
        <end position="117"/>
    </location>
</feature>
<evidence type="ECO:0000259" key="2">
    <source>
        <dbReference type="Pfam" id="PF04892"/>
    </source>
</evidence>
<organism evidence="3 4">
    <name type="scientific">Ruminococcus gauvreauii</name>
    <dbReference type="NCBI Taxonomy" id="438033"/>
    <lineage>
        <taxon>Bacteria</taxon>
        <taxon>Bacillati</taxon>
        <taxon>Bacillota</taxon>
        <taxon>Clostridia</taxon>
        <taxon>Eubacteriales</taxon>
        <taxon>Oscillospiraceae</taxon>
        <taxon>Ruminococcus</taxon>
    </lineage>
</organism>
<name>A0ABY5VEM6_9FIRM</name>
<evidence type="ECO:0000256" key="1">
    <source>
        <dbReference type="SAM" id="Phobius"/>
    </source>
</evidence>
<keyword evidence="4" id="KW-1185">Reference proteome</keyword>